<dbReference type="AlphaFoldDB" id="A0A516R6F9"/>
<organism evidence="2 3">
    <name type="scientific">Streptomyces spectabilis</name>
    <dbReference type="NCBI Taxonomy" id="68270"/>
    <lineage>
        <taxon>Bacteria</taxon>
        <taxon>Bacillati</taxon>
        <taxon>Actinomycetota</taxon>
        <taxon>Actinomycetes</taxon>
        <taxon>Kitasatosporales</taxon>
        <taxon>Streptomycetaceae</taxon>
        <taxon>Streptomyces</taxon>
    </lineage>
</organism>
<feature type="signal peptide" evidence="1">
    <location>
        <begin position="1"/>
        <end position="29"/>
    </location>
</feature>
<dbReference type="Proteomes" id="UP000316806">
    <property type="component" value="Chromosome"/>
</dbReference>
<sequence length="155" mass="15117">MRHGRLVLCSALGTGALTLGALVLAPTSAAVDPQTATLDFECGTFGAGAATLKAAQNGTSATIELSTSAITAPINVGAGAVNSTLTLTKNGTGTTTFTGNANPAIPAGSPISSGPLKGTVARGDRLAATSLKVVVFGITVTCNATSAQKPGPFVF</sequence>
<dbReference type="RefSeq" id="WP_144003142.1">
    <property type="nucleotide sequence ID" value="NZ_CP040916.1"/>
</dbReference>
<dbReference type="EMBL" id="CP040916">
    <property type="protein sequence ID" value="QDQ11242.1"/>
    <property type="molecule type" value="Genomic_DNA"/>
</dbReference>
<evidence type="ECO:0000313" key="2">
    <source>
        <dbReference type="EMBL" id="QDQ11242.1"/>
    </source>
</evidence>
<accession>A0A516R6F9</accession>
<keyword evidence="1" id="KW-0732">Signal</keyword>
<reference evidence="2 3" key="1">
    <citation type="journal article" date="2019" name="J. Ind. Microbiol. Biotechnol.">
        <title>The complete genomic sequence of Streptomyces spectabilis NRRL-2792 and identification of secondary metabolite biosynthetic gene clusters.</title>
        <authorList>
            <person name="Sinha A."/>
            <person name="Phillips-Salemka S."/>
            <person name="Niraula T.A."/>
            <person name="Short K.A."/>
            <person name="Niraula N.P."/>
        </authorList>
    </citation>
    <scope>NUCLEOTIDE SEQUENCE [LARGE SCALE GENOMIC DNA]</scope>
    <source>
        <strain evidence="2 3">NRRL 2792</strain>
    </source>
</reference>
<evidence type="ECO:0000313" key="3">
    <source>
        <dbReference type="Proteomes" id="UP000316806"/>
    </source>
</evidence>
<feature type="chain" id="PRO_5038335173" evidence="1">
    <location>
        <begin position="30"/>
        <end position="155"/>
    </location>
</feature>
<protein>
    <submittedName>
        <fullName evidence="2">Uncharacterized protein</fullName>
    </submittedName>
</protein>
<gene>
    <name evidence="2" type="ORF">FH965_12150</name>
</gene>
<name>A0A516R6F9_STRST</name>
<evidence type="ECO:0000256" key="1">
    <source>
        <dbReference type="SAM" id="SignalP"/>
    </source>
</evidence>
<proteinExistence type="predicted"/>